<accession>A0A699IUD4</accession>
<comment type="caution">
    <text evidence="1">The sequence shown here is derived from an EMBL/GenBank/DDBJ whole genome shotgun (WGS) entry which is preliminary data.</text>
</comment>
<evidence type="ECO:0000313" key="1">
    <source>
        <dbReference type="EMBL" id="GEZ86691.1"/>
    </source>
</evidence>
<name>A0A699IUD4_TANCI</name>
<gene>
    <name evidence="1" type="ORF">Tci_558664</name>
</gene>
<organism evidence="1">
    <name type="scientific">Tanacetum cinerariifolium</name>
    <name type="common">Dalmatian daisy</name>
    <name type="synonym">Chrysanthemum cinerariifolium</name>
    <dbReference type="NCBI Taxonomy" id="118510"/>
    <lineage>
        <taxon>Eukaryota</taxon>
        <taxon>Viridiplantae</taxon>
        <taxon>Streptophyta</taxon>
        <taxon>Embryophyta</taxon>
        <taxon>Tracheophyta</taxon>
        <taxon>Spermatophyta</taxon>
        <taxon>Magnoliopsida</taxon>
        <taxon>eudicotyledons</taxon>
        <taxon>Gunneridae</taxon>
        <taxon>Pentapetalae</taxon>
        <taxon>asterids</taxon>
        <taxon>campanulids</taxon>
        <taxon>Asterales</taxon>
        <taxon>Asteraceae</taxon>
        <taxon>Asteroideae</taxon>
        <taxon>Anthemideae</taxon>
        <taxon>Anthemidinae</taxon>
        <taxon>Tanacetum</taxon>
    </lineage>
</organism>
<proteinExistence type="predicted"/>
<dbReference type="AlphaFoldDB" id="A0A699IUD4"/>
<feature type="non-terminal residue" evidence="1">
    <location>
        <position position="1"/>
    </location>
</feature>
<reference evidence="1" key="1">
    <citation type="journal article" date="2019" name="Sci. Rep.">
        <title>Draft genome of Tanacetum cinerariifolium, the natural source of mosquito coil.</title>
        <authorList>
            <person name="Yamashiro T."/>
            <person name="Shiraishi A."/>
            <person name="Satake H."/>
            <person name="Nakayama K."/>
        </authorList>
    </citation>
    <scope>NUCLEOTIDE SEQUENCE</scope>
</reference>
<protein>
    <submittedName>
        <fullName evidence="1">Uncharacterized protein</fullName>
    </submittedName>
</protein>
<dbReference type="EMBL" id="BKCJ010334529">
    <property type="protein sequence ID" value="GEZ86691.1"/>
    <property type="molecule type" value="Genomic_DNA"/>
</dbReference>
<sequence>GSCESWNISSLEAGDFLTSFNIFCISSLDDPAAWILSIASTSNSGLSDGDLVILDEDEAVDGDLL</sequence>